<dbReference type="EMBL" id="BRPE01000002">
    <property type="protein sequence ID" value="GLA81361.1"/>
    <property type="molecule type" value="Genomic_DNA"/>
</dbReference>
<sequence length="344" mass="37237">MRTQKHLHIAVLDVDVPVPNVYYARGLYSTQFRKLLRAAAGRIAEGEGRDEDIEIHTTAFDTLGGNLPSLASLSTQPTATVTKAGEVINPLALPITGILITGSVASTYGAEYQSWVAPLLEFITTVYEQYPHVRIFGSCFGHQALAEALLAGSASANEVKVGCCPDGKEAGLAQVELTKGFVDAFPCLRGKRALRLQMIHGDWVTVESSPEKALPSPWMNIGGSKPCPIQGLYCPGRVLSYQGHFEFDSFVNRETCVDFGGRLGWAKELVEQYVTAIGDVDGNGDDSKLAAEVLVRFFAGEDGAHDKQRMIKAQDEKSMGVTRLIGSLVGQLMGGSWWSSKRVE</sequence>
<protein>
    <submittedName>
        <fullName evidence="1">Uncharacterized protein</fullName>
    </submittedName>
</protein>
<dbReference type="InterPro" id="IPR029062">
    <property type="entry name" value="Class_I_gatase-like"/>
</dbReference>
<accession>A0A8H3XZG6</accession>
<proteinExistence type="predicted"/>
<dbReference type="Proteomes" id="UP001144157">
    <property type="component" value="Unassembled WGS sequence"/>
</dbReference>
<name>A0A8H3XZG6_ASPTU</name>
<dbReference type="PANTHER" id="PTHR42695:SF6">
    <property type="entry name" value="GLUTAMINE AMIDOTRANSFERASE DOMAIN-CONTAINING PROTEIN"/>
    <property type="match status" value="1"/>
</dbReference>
<dbReference type="InterPro" id="IPR044992">
    <property type="entry name" value="ChyE-like"/>
</dbReference>
<reference evidence="1" key="1">
    <citation type="submission" date="2022-07" db="EMBL/GenBank/DDBJ databases">
        <title>Taxonomy of Aspergillus series Nigri: significant species reduction supported by multi-species coalescent approaches.</title>
        <authorList>
            <person name="Bian C."/>
            <person name="Kusuya Y."/>
            <person name="Sklenar F."/>
            <person name="D'hooge E."/>
            <person name="Yaguchi T."/>
            <person name="Takahashi H."/>
            <person name="Hubka V."/>
        </authorList>
    </citation>
    <scope>NUCLEOTIDE SEQUENCE</scope>
    <source>
        <strain evidence="1">IFM 56815</strain>
    </source>
</reference>
<organism evidence="1 2">
    <name type="scientific">Aspergillus tubingensis</name>
    <dbReference type="NCBI Taxonomy" id="5068"/>
    <lineage>
        <taxon>Eukaryota</taxon>
        <taxon>Fungi</taxon>
        <taxon>Dikarya</taxon>
        <taxon>Ascomycota</taxon>
        <taxon>Pezizomycotina</taxon>
        <taxon>Eurotiomycetes</taxon>
        <taxon>Eurotiomycetidae</taxon>
        <taxon>Eurotiales</taxon>
        <taxon>Aspergillaceae</taxon>
        <taxon>Aspergillus</taxon>
        <taxon>Aspergillus subgen. Circumdati</taxon>
    </lineage>
</organism>
<dbReference type="PANTHER" id="PTHR42695">
    <property type="entry name" value="GLUTAMINE AMIDOTRANSFERASE YLR126C-RELATED"/>
    <property type="match status" value="1"/>
</dbReference>
<gene>
    <name evidence="1" type="ORF">AtubIFM56815_005008</name>
</gene>
<dbReference type="Gene3D" id="3.40.50.880">
    <property type="match status" value="1"/>
</dbReference>
<dbReference type="GO" id="GO:0005634">
    <property type="term" value="C:nucleus"/>
    <property type="evidence" value="ECO:0007669"/>
    <property type="project" value="TreeGrafter"/>
</dbReference>
<evidence type="ECO:0000313" key="1">
    <source>
        <dbReference type="EMBL" id="GLA81361.1"/>
    </source>
</evidence>
<comment type="caution">
    <text evidence="1">The sequence shown here is derived from an EMBL/GenBank/DDBJ whole genome shotgun (WGS) entry which is preliminary data.</text>
</comment>
<dbReference type="GO" id="GO:0005829">
    <property type="term" value="C:cytosol"/>
    <property type="evidence" value="ECO:0007669"/>
    <property type="project" value="TreeGrafter"/>
</dbReference>
<dbReference type="SUPFAM" id="SSF52317">
    <property type="entry name" value="Class I glutamine amidotransferase-like"/>
    <property type="match status" value="1"/>
</dbReference>
<evidence type="ECO:0000313" key="2">
    <source>
        <dbReference type="Proteomes" id="UP001144157"/>
    </source>
</evidence>
<dbReference type="AlphaFoldDB" id="A0A8H3XZG6"/>